<sequence length="466" mass="52370">MAGQQTSSLVLRCGVPEYEENRQRYFNRDDTSRYPAEIHMVYSCHDVATALQRARDLNVSVGVRSGGHLPSKPSLVDGGVLIDTTHLNHEVKYDPSSHEVSFGPAVRVYEAWKATDAVDRFFPFGHAPDVALGGFCLAGGQGLFMRGWGATITDWIVRLEIVVPDGRTLMASRQENPDLFWAARGGGQAFFGVVTRLWSRTIPKRQLFWRSFTFHIGDHFENLLTFAFERNKTTPKKFTETAVCVMHPKLFDDSADEVLSESSELILIVNVLAYADHLSEATDMLRCWDPVPDEIRSSLIEAKATSPVSWDEFFKLQRQINPEAPDQKWGIHSILNDPSVPLEKLISAIKPAMCELPTRSSFGCIYMSDTLNPDERDAVFSLPQQYYISTFTGWKDPSLVHSIQENMKRTYGKASTIACGMYIADYDQSSDSLHSPEPDLDANIVTGNIYSLKFNDQLIFIVSHPN</sequence>
<dbReference type="Gene3D" id="3.30.465.10">
    <property type="match status" value="1"/>
</dbReference>
<keyword evidence="5" id="KW-0560">Oxidoreductase</keyword>
<evidence type="ECO:0000256" key="2">
    <source>
        <dbReference type="ARBA" id="ARBA00005466"/>
    </source>
</evidence>
<accession>A0A9P6IGG3</accession>
<dbReference type="EMBL" id="JAATWM020000011">
    <property type="protein sequence ID" value="KAF9878350.1"/>
    <property type="molecule type" value="Genomic_DNA"/>
</dbReference>
<dbReference type="PROSITE" id="PS00862">
    <property type="entry name" value="OX2_COVAL_FAD"/>
    <property type="match status" value="1"/>
</dbReference>
<evidence type="ECO:0000256" key="1">
    <source>
        <dbReference type="ARBA" id="ARBA00001974"/>
    </source>
</evidence>
<dbReference type="GO" id="GO:0016491">
    <property type="term" value="F:oxidoreductase activity"/>
    <property type="evidence" value="ECO:0007669"/>
    <property type="project" value="UniProtKB-KW"/>
</dbReference>
<dbReference type="InterPro" id="IPR016166">
    <property type="entry name" value="FAD-bd_PCMH"/>
</dbReference>
<organism evidence="7 8">
    <name type="scientific">Colletotrichum karsti</name>
    <dbReference type="NCBI Taxonomy" id="1095194"/>
    <lineage>
        <taxon>Eukaryota</taxon>
        <taxon>Fungi</taxon>
        <taxon>Dikarya</taxon>
        <taxon>Ascomycota</taxon>
        <taxon>Pezizomycotina</taxon>
        <taxon>Sordariomycetes</taxon>
        <taxon>Hypocreomycetidae</taxon>
        <taxon>Glomerellales</taxon>
        <taxon>Glomerellaceae</taxon>
        <taxon>Colletotrichum</taxon>
        <taxon>Colletotrichum boninense species complex</taxon>
    </lineage>
</organism>
<dbReference type="Gene3D" id="3.40.462.20">
    <property type="match status" value="1"/>
</dbReference>
<keyword evidence="4" id="KW-0274">FAD</keyword>
<protein>
    <recommendedName>
        <fullName evidence="6">FAD-binding PCMH-type domain-containing protein</fullName>
    </recommendedName>
</protein>
<dbReference type="InterPro" id="IPR006094">
    <property type="entry name" value="Oxid_FAD_bind_N"/>
</dbReference>
<dbReference type="Pfam" id="PF01565">
    <property type="entry name" value="FAD_binding_4"/>
    <property type="match status" value="1"/>
</dbReference>
<proteinExistence type="inferred from homology"/>
<dbReference type="AlphaFoldDB" id="A0A9P6IGG3"/>
<dbReference type="GeneID" id="62160181"/>
<dbReference type="GO" id="GO:0071949">
    <property type="term" value="F:FAD binding"/>
    <property type="evidence" value="ECO:0007669"/>
    <property type="project" value="InterPro"/>
</dbReference>
<dbReference type="PANTHER" id="PTHR42973">
    <property type="entry name" value="BINDING OXIDOREDUCTASE, PUTATIVE (AFU_ORTHOLOGUE AFUA_1G17690)-RELATED"/>
    <property type="match status" value="1"/>
</dbReference>
<dbReference type="PANTHER" id="PTHR42973:SF39">
    <property type="entry name" value="FAD-BINDING PCMH-TYPE DOMAIN-CONTAINING PROTEIN"/>
    <property type="match status" value="1"/>
</dbReference>
<comment type="caution">
    <text evidence="7">The sequence shown here is derived from an EMBL/GenBank/DDBJ whole genome shotgun (WGS) entry which is preliminary data.</text>
</comment>
<dbReference type="RefSeq" id="XP_038747811.1">
    <property type="nucleotide sequence ID" value="XM_038887107.1"/>
</dbReference>
<dbReference type="OrthoDB" id="415825at2759"/>
<dbReference type="InterPro" id="IPR006093">
    <property type="entry name" value="Oxy_OxRdtase_FAD_BS"/>
</dbReference>
<evidence type="ECO:0000256" key="4">
    <source>
        <dbReference type="ARBA" id="ARBA00022827"/>
    </source>
</evidence>
<dbReference type="Proteomes" id="UP000781932">
    <property type="component" value="Unassembled WGS sequence"/>
</dbReference>
<gene>
    <name evidence="7" type="ORF">CkaCkLH20_04388</name>
</gene>
<evidence type="ECO:0000256" key="3">
    <source>
        <dbReference type="ARBA" id="ARBA00022630"/>
    </source>
</evidence>
<dbReference type="InterPro" id="IPR050416">
    <property type="entry name" value="FAD-linked_Oxidoreductase"/>
</dbReference>
<evidence type="ECO:0000256" key="5">
    <source>
        <dbReference type="ARBA" id="ARBA00023002"/>
    </source>
</evidence>
<feature type="domain" description="FAD-binding PCMH-type" evidence="6">
    <location>
        <begin position="31"/>
        <end position="204"/>
    </location>
</feature>
<evidence type="ECO:0000313" key="7">
    <source>
        <dbReference type="EMBL" id="KAF9878350.1"/>
    </source>
</evidence>
<dbReference type="Gene3D" id="3.30.43.10">
    <property type="entry name" value="Uridine Diphospho-n-acetylenolpyruvylglucosamine Reductase, domain 2"/>
    <property type="match status" value="1"/>
</dbReference>
<evidence type="ECO:0000259" key="6">
    <source>
        <dbReference type="PROSITE" id="PS51387"/>
    </source>
</evidence>
<keyword evidence="3" id="KW-0285">Flavoprotein</keyword>
<dbReference type="SUPFAM" id="SSF56176">
    <property type="entry name" value="FAD-binding/transporter-associated domain-like"/>
    <property type="match status" value="1"/>
</dbReference>
<name>A0A9P6IGG3_9PEZI</name>
<dbReference type="InterPro" id="IPR016167">
    <property type="entry name" value="FAD-bd_PCMH_sub1"/>
</dbReference>
<dbReference type="InterPro" id="IPR036318">
    <property type="entry name" value="FAD-bd_PCMH-like_sf"/>
</dbReference>
<keyword evidence="8" id="KW-1185">Reference proteome</keyword>
<reference evidence="7" key="2">
    <citation type="submission" date="2020-11" db="EMBL/GenBank/DDBJ databases">
        <title>Whole genome sequencing of Colletotrichum sp.</title>
        <authorList>
            <person name="Li H."/>
        </authorList>
    </citation>
    <scope>NUCLEOTIDE SEQUENCE</scope>
    <source>
        <strain evidence="7">CkLH20</strain>
    </source>
</reference>
<comment type="similarity">
    <text evidence="2">Belongs to the oxygen-dependent FAD-linked oxidoreductase family.</text>
</comment>
<dbReference type="InterPro" id="IPR016169">
    <property type="entry name" value="FAD-bd_PCMH_sub2"/>
</dbReference>
<dbReference type="PROSITE" id="PS51387">
    <property type="entry name" value="FAD_PCMH"/>
    <property type="match status" value="1"/>
</dbReference>
<comment type="cofactor">
    <cofactor evidence="1">
        <name>FAD</name>
        <dbReference type="ChEBI" id="CHEBI:57692"/>
    </cofactor>
</comment>
<evidence type="ECO:0000313" key="8">
    <source>
        <dbReference type="Proteomes" id="UP000781932"/>
    </source>
</evidence>
<reference evidence="7" key="1">
    <citation type="submission" date="2020-03" db="EMBL/GenBank/DDBJ databases">
        <authorList>
            <person name="He L."/>
        </authorList>
    </citation>
    <scope>NUCLEOTIDE SEQUENCE</scope>
    <source>
        <strain evidence="7">CkLH20</strain>
    </source>
</reference>